<evidence type="ECO:0000256" key="5">
    <source>
        <dbReference type="ARBA" id="ARBA00023098"/>
    </source>
</evidence>
<keyword evidence="10" id="KW-1185">Reference proteome</keyword>
<evidence type="ECO:0000256" key="3">
    <source>
        <dbReference type="ARBA" id="ARBA00022801"/>
    </source>
</evidence>
<evidence type="ECO:0000256" key="4">
    <source>
        <dbReference type="ARBA" id="ARBA00022963"/>
    </source>
</evidence>
<dbReference type="PIRSF" id="PIRSF000862">
    <property type="entry name" value="Steryl_ester_lip"/>
    <property type="match status" value="1"/>
</dbReference>
<dbReference type="EnsemblMetazoa" id="PPAI008188-RA">
    <property type="protein sequence ID" value="PPAI008188-PA"/>
    <property type="gene ID" value="PPAI008188"/>
</dbReference>
<keyword evidence="6" id="KW-0325">Glycoprotein</keyword>
<dbReference type="InterPro" id="IPR006693">
    <property type="entry name" value="AB_hydrolase_lipase"/>
</dbReference>
<accession>A0A1B0DJ51</accession>
<dbReference type="Proteomes" id="UP000092462">
    <property type="component" value="Unassembled WGS sequence"/>
</dbReference>
<dbReference type="FunFam" id="3.40.50.1820:FF:000057">
    <property type="entry name" value="Lipase"/>
    <property type="match status" value="1"/>
</dbReference>
<protein>
    <recommendedName>
        <fullName evidence="7">Lipase</fullName>
    </recommendedName>
</protein>
<proteinExistence type="inferred from homology"/>
<dbReference type="Gene3D" id="3.40.50.1820">
    <property type="entry name" value="alpha/beta hydrolase"/>
    <property type="match status" value="1"/>
</dbReference>
<dbReference type="PANTHER" id="PTHR11005">
    <property type="entry name" value="LYSOSOMAL ACID LIPASE-RELATED"/>
    <property type="match status" value="1"/>
</dbReference>
<dbReference type="VEuPathDB" id="VectorBase:PPAPM1_009124"/>
<evidence type="ECO:0000313" key="10">
    <source>
        <dbReference type="Proteomes" id="UP000092462"/>
    </source>
</evidence>
<keyword evidence="2" id="KW-0732">Signal</keyword>
<dbReference type="AlphaFoldDB" id="A0A1B0DJ51"/>
<dbReference type="EMBL" id="AJVK01006230">
    <property type="status" value="NOT_ANNOTATED_CDS"/>
    <property type="molecule type" value="Genomic_DNA"/>
</dbReference>
<dbReference type="GO" id="GO:0016042">
    <property type="term" value="P:lipid catabolic process"/>
    <property type="evidence" value="ECO:0007669"/>
    <property type="project" value="UniProtKB-KW"/>
</dbReference>
<organism evidence="9 10">
    <name type="scientific">Phlebotomus papatasi</name>
    <name type="common">Sandfly</name>
    <dbReference type="NCBI Taxonomy" id="29031"/>
    <lineage>
        <taxon>Eukaryota</taxon>
        <taxon>Metazoa</taxon>
        <taxon>Ecdysozoa</taxon>
        <taxon>Arthropoda</taxon>
        <taxon>Hexapoda</taxon>
        <taxon>Insecta</taxon>
        <taxon>Pterygota</taxon>
        <taxon>Neoptera</taxon>
        <taxon>Endopterygota</taxon>
        <taxon>Diptera</taxon>
        <taxon>Nematocera</taxon>
        <taxon>Psychodoidea</taxon>
        <taxon>Psychodidae</taxon>
        <taxon>Phlebotomus</taxon>
        <taxon>Phlebotomus</taxon>
    </lineage>
</organism>
<dbReference type="VEuPathDB" id="VectorBase:PPAI008188"/>
<dbReference type="InterPro" id="IPR025483">
    <property type="entry name" value="Lipase_euk"/>
</dbReference>
<dbReference type="SUPFAM" id="SSF53474">
    <property type="entry name" value="alpha/beta-Hydrolases"/>
    <property type="match status" value="1"/>
</dbReference>
<name>A0A1B0DJ51_PHLPP</name>
<evidence type="ECO:0000256" key="2">
    <source>
        <dbReference type="ARBA" id="ARBA00022729"/>
    </source>
</evidence>
<evidence type="ECO:0000259" key="8">
    <source>
        <dbReference type="Pfam" id="PF04083"/>
    </source>
</evidence>
<reference evidence="9" key="1">
    <citation type="submission" date="2022-08" db="UniProtKB">
        <authorList>
            <consortium name="EnsemblMetazoa"/>
        </authorList>
    </citation>
    <scope>IDENTIFICATION</scope>
    <source>
        <strain evidence="9">Israel</strain>
    </source>
</reference>
<feature type="domain" description="Partial AB-hydrolase lipase" evidence="8">
    <location>
        <begin position="11"/>
        <end position="67"/>
    </location>
</feature>
<evidence type="ECO:0000256" key="6">
    <source>
        <dbReference type="ARBA" id="ARBA00023180"/>
    </source>
</evidence>
<keyword evidence="4 7" id="KW-0442">Lipid degradation</keyword>
<dbReference type="InterPro" id="IPR029058">
    <property type="entry name" value="AB_hydrolase_fold"/>
</dbReference>
<dbReference type="GO" id="GO:0016788">
    <property type="term" value="F:hydrolase activity, acting on ester bonds"/>
    <property type="evidence" value="ECO:0007669"/>
    <property type="project" value="InterPro"/>
</dbReference>
<comment type="similarity">
    <text evidence="1 7">Belongs to the AB hydrolase superfamily. Lipase family.</text>
</comment>
<keyword evidence="3 7" id="KW-0378">Hydrolase</keyword>
<sequence length="378" mass="42580">MRLIIYLLKPEMVIQNGYPVENHVVTTSDGYVLTMHRIPHGKVPDDTKRPVVFLQHALFSSSADWVVVGPARALGYLLADHGYDVWMGNARGNTYSREHEILDPNSEEFWDFSWHEIGIYDLSAMLDYVTTNTGLAKVHYVGHAQGVTSLLVLLSILTDYNNYFLSISALSPVAYMYHCKSPIMRALALLQLPMEVLIAISGNGEFILSSELIQSTNSVTCMNGSPVQETELPAIMSNLPAPVSNRQIIHFSQSINVNNFRQYDYGPIENLDKYGTLTPPEYALEKITAAIGLFYGKNDWIADVVDVEHLYSKLPNVVKYHEVPYDKFTHLDFLYAIDVKPLFYDDLIAFIDKYFGPVLAFCGICYNAKLLRSFGPNA</sequence>
<evidence type="ECO:0000256" key="1">
    <source>
        <dbReference type="ARBA" id="ARBA00010701"/>
    </source>
</evidence>
<evidence type="ECO:0000256" key="7">
    <source>
        <dbReference type="PIRNR" id="PIRNR000862"/>
    </source>
</evidence>
<keyword evidence="5" id="KW-0443">Lipid metabolism</keyword>
<evidence type="ECO:0000313" key="9">
    <source>
        <dbReference type="EnsemblMetazoa" id="PPAI008188-PA"/>
    </source>
</evidence>
<dbReference type="Pfam" id="PF04083">
    <property type="entry name" value="Abhydro_lipase"/>
    <property type="match status" value="1"/>
</dbReference>